<feature type="signal peptide" evidence="1">
    <location>
        <begin position="1"/>
        <end position="27"/>
    </location>
</feature>
<dbReference type="Gramene" id="OB02G45530.1">
    <property type="protein sequence ID" value="OB02G45530.1"/>
    <property type="gene ID" value="OB02G45530"/>
</dbReference>
<organism evidence="2">
    <name type="scientific">Oryza brachyantha</name>
    <name type="common">malo sina</name>
    <dbReference type="NCBI Taxonomy" id="4533"/>
    <lineage>
        <taxon>Eukaryota</taxon>
        <taxon>Viridiplantae</taxon>
        <taxon>Streptophyta</taxon>
        <taxon>Embryophyta</taxon>
        <taxon>Tracheophyta</taxon>
        <taxon>Spermatophyta</taxon>
        <taxon>Magnoliopsida</taxon>
        <taxon>Liliopsida</taxon>
        <taxon>Poales</taxon>
        <taxon>Poaceae</taxon>
        <taxon>BOP clade</taxon>
        <taxon>Oryzoideae</taxon>
        <taxon>Oryzeae</taxon>
        <taxon>Oryzinae</taxon>
        <taxon>Oryza</taxon>
    </lineage>
</organism>
<evidence type="ECO:0000313" key="2">
    <source>
        <dbReference type="EnsemblPlants" id="OB02G45530.1"/>
    </source>
</evidence>
<evidence type="ECO:0008006" key="4">
    <source>
        <dbReference type="Google" id="ProtNLM"/>
    </source>
</evidence>
<dbReference type="HOGENOM" id="CLU_2577873_0_0_1"/>
<sequence length="89" mass="9961">MRVLPVAAACVVVVACLLALQATTVAAHFSLGLSDDYYTERREVTPRLHRGPLTGIADSASRFHDRVHQRLIDRVNSRRPLRENDQPLT</sequence>
<feature type="chain" id="PRO_5003773564" description="Secreted protein" evidence="1">
    <location>
        <begin position="28"/>
        <end position="89"/>
    </location>
</feature>
<dbReference type="PROSITE" id="PS51257">
    <property type="entry name" value="PROKAR_LIPOPROTEIN"/>
    <property type="match status" value="1"/>
</dbReference>
<reference evidence="2" key="1">
    <citation type="submission" date="2013-04" db="UniProtKB">
        <authorList>
            <consortium name="EnsemblPlants"/>
        </authorList>
    </citation>
    <scope>IDENTIFICATION</scope>
</reference>
<dbReference type="OMA" id="HYTERSQ"/>
<dbReference type="EnsemblPlants" id="OB02G45530.1">
    <property type="protein sequence ID" value="OB02G45530.1"/>
    <property type="gene ID" value="OB02G45530"/>
</dbReference>
<keyword evidence="3" id="KW-1185">Reference proteome</keyword>
<evidence type="ECO:0000313" key="3">
    <source>
        <dbReference type="Proteomes" id="UP000006038"/>
    </source>
</evidence>
<dbReference type="AlphaFoldDB" id="J3LIT6"/>
<proteinExistence type="predicted"/>
<keyword evidence="1" id="KW-0732">Signal</keyword>
<dbReference type="Proteomes" id="UP000006038">
    <property type="component" value="Unassembled WGS sequence"/>
</dbReference>
<evidence type="ECO:0000256" key="1">
    <source>
        <dbReference type="SAM" id="SignalP"/>
    </source>
</evidence>
<accession>J3LIT6</accession>
<name>J3LIT6_ORYBR</name>
<protein>
    <recommendedName>
        <fullName evidence="4">Secreted protein</fullName>
    </recommendedName>
</protein>